<reference evidence="2" key="1">
    <citation type="submission" date="2021-06" db="EMBL/GenBank/DDBJ databases">
        <authorList>
            <person name="Criscuolo A."/>
        </authorList>
    </citation>
    <scope>NUCLEOTIDE SEQUENCE</scope>
    <source>
        <strain evidence="2">CIP111600</strain>
    </source>
</reference>
<comment type="caution">
    <text evidence="2">The sequence shown here is derived from an EMBL/GenBank/DDBJ whole genome shotgun (WGS) entry which is preliminary data.</text>
</comment>
<name>A0A916K4U7_9BACL</name>
<sequence length="60" mass="6888">MKINIKKVLFILVCAELMIWYYGSMELREPPRSVVLHDKGQPKKPEPPPEQPKDGLLKAS</sequence>
<evidence type="ECO:0000313" key="3">
    <source>
        <dbReference type="Proteomes" id="UP000693672"/>
    </source>
</evidence>
<proteinExistence type="predicted"/>
<dbReference type="AlphaFoldDB" id="A0A916K4U7"/>
<evidence type="ECO:0000256" key="1">
    <source>
        <dbReference type="SAM" id="MobiDB-lite"/>
    </source>
</evidence>
<dbReference type="Proteomes" id="UP000693672">
    <property type="component" value="Unassembled WGS sequence"/>
</dbReference>
<accession>A0A916K4U7</accession>
<protein>
    <submittedName>
        <fullName evidence="2">Uncharacterized protein</fullName>
    </submittedName>
</protein>
<keyword evidence="3" id="KW-1185">Reference proteome</keyword>
<evidence type="ECO:0000313" key="2">
    <source>
        <dbReference type="EMBL" id="CAG7625464.1"/>
    </source>
</evidence>
<dbReference type="RefSeq" id="WP_218092499.1">
    <property type="nucleotide sequence ID" value="NZ_CAJVAS010000010.1"/>
</dbReference>
<gene>
    <name evidence="2" type="ORF">PAESOLCIP111_02728</name>
</gene>
<organism evidence="2 3">
    <name type="scientific">Paenibacillus solanacearum</name>
    <dbReference type="NCBI Taxonomy" id="2048548"/>
    <lineage>
        <taxon>Bacteria</taxon>
        <taxon>Bacillati</taxon>
        <taxon>Bacillota</taxon>
        <taxon>Bacilli</taxon>
        <taxon>Bacillales</taxon>
        <taxon>Paenibacillaceae</taxon>
        <taxon>Paenibacillus</taxon>
    </lineage>
</organism>
<dbReference type="EMBL" id="CAJVAS010000010">
    <property type="protein sequence ID" value="CAG7625464.1"/>
    <property type="molecule type" value="Genomic_DNA"/>
</dbReference>
<feature type="region of interest" description="Disordered" evidence="1">
    <location>
        <begin position="33"/>
        <end position="60"/>
    </location>
</feature>